<gene>
    <name evidence="2" type="ORF">DDB_G0273311</name>
    <name evidence="1" type="ORF">DDB_G0273637</name>
</gene>
<name>Q557D3_DICDI</name>
<dbReference type="Proteomes" id="UP000002195">
    <property type="component" value="Unassembled WGS sequence"/>
</dbReference>
<dbReference type="RefSeq" id="XP_644435.1">
    <property type="nucleotide sequence ID" value="XM_639343.1"/>
</dbReference>
<evidence type="ECO:0000313" key="3">
    <source>
        <dbReference type="Proteomes" id="UP000002195"/>
    </source>
</evidence>
<dbReference type="GeneID" id="8619060"/>
<dbReference type="HOGENOM" id="CLU_1291058_0_0_1"/>
<reference evidence="1" key="3">
    <citation type="submission" date="2009-08" db="EMBL/GenBank/DDBJ databases">
        <authorList>
            <consortium name="The Dictyostelium discoideum Sequencing Consortium"/>
            <person name="Eichinger L."/>
            <person name="Pachebat J.A."/>
            <person name="Gloeckner G."/>
            <person name="Rajandream M.-A."/>
            <person name="Sucgang R."/>
            <person name="Song J."/>
            <person name="Cox E.C."/>
            <person name="Tunggal B."/>
            <person name="Szafranski K."/>
            <person name="Konfortov B.A."/>
            <person name="Farbrother P."/>
            <person name="Bankier A.T."/>
            <person name="Lehmann R."/>
            <person name="Hamlin N."/>
            <person name="Xu Q."/>
            <person name="Davies R."/>
            <person name="Gaudet P."/>
            <person name="Fey P."/>
            <person name="Pilcher K."/>
            <person name="Chen G."/>
            <person name="Saunders D."/>
            <person name="Sodergren E."/>
            <person name="Davis P."/>
            <person name="Nie X."/>
            <person name="Kerhornou A."/>
            <person name="Hemphill L."/>
            <person name="Bason N."/>
            <person name="Berriman M."/>
            <person name="Desany B."/>
            <person name="Churcher C."/>
            <person name="Cooper J."/>
            <person name="van Driessche N."/>
            <person name="Cronin A."/>
            <person name="Goodhead I."/>
            <person name="Muzny D."/>
            <person name="Hall N."/>
            <person name="Harper D."/>
            <person name="Lindsay R."/>
            <person name="Hauser H."/>
            <person name="James K."/>
            <person name="Quiles M."/>
            <person name="Buchrieser C."/>
            <person name="Wardroper A."/>
            <person name="Thangavelu M."/>
            <person name="Johnson D."/>
            <person name="Knights A."/>
            <person name="Loulseged H."/>
            <person name="Mungall K."/>
            <person name="Price C."/>
            <person name="Ma J."/>
            <person name="Quail M."/>
            <person name="Hernandez J."/>
            <person name="Rabbinowitsch E."/>
            <person name="Steffen D."/>
            <person name="Sanders M."/>
            <person name="Weinstock G."/>
            <person name="Sharp S."/>
            <person name="Just E."/>
            <person name="Shaulsky G."/>
            <person name="Simmonds M."/>
            <person name="Tivey A."/>
            <person name="White B."/>
            <person name="Walker D."/>
            <person name="Woodward J."/>
            <person name="Winckler T."/>
            <person name="Schleicher M."/>
            <person name="Rosenthal A."/>
            <person name="Rivero F."/>
            <person name="Chisholm R.L."/>
            <person name="Gibbs R."/>
            <person name="Loomis W.F."/>
            <person name="Platzer M."/>
            <person name="Kay R.R."/>
            <person name="Williams J."/>
            <person name="Dear P.H."/>
            <person name="Noegel A.A."/>
            <person name="Barrell B."/>
            <person name="Kuspa A."/>
        </authorList>
    </citation>
    <scope>NUCLEOTIDE SEQUENCE</scope>
    <source>
        <strain evidence="1">AX4</strain>
    </source>
</reference>
<evidence type="ECO:0000313" key="1">
    <source>
        <dbReference type="EMBL" id="EAL70509.1"/>
    </source>
</evidence>
<dbReference type="dictyBase" id="DDB_G0273637"/>
<dbReference type="KEGG" id="ddi:DDB_G0273311"/>
<dbReference type="dictyBase" id="DDB_G0273311"/>
<protein>
    <submittedName>
        <fullName evidence="1">Uncharacterized protein</fullName>
    </submittedName>
</protein>
<dbReference type="KEGG" id="ddi:DDB_G0273637"/>
<organism evidence="1 3">
    <name type="scientific">Dictyostelium discoideum</name>
    <name type="common">Social amoeba</name>
    <dbReference type="NCBI Taxonomy" id="44689"/>
    <lineage>
        <taxon>Eukaryota</taxon>
        <taxon>Amoebozoa</taxon>
        <taxon>Evosea</taxon>
        <taxon>Eumycetozoa</taxon>
        <taxon>Dictyostelia</taxon>
        <taxon>Dictyosteliales</taxon>
        <taxon>Dictyosteliaceae</taxon>
        <taxon>Dictyostelium</taxon>
    </lineage>
</organism>
<dbReference type="GeneID" id="8618917"/>
<sequence>MEANKTQVDPNQICISNFDEISLDIVTIYDGLHTIKFNDEKAFQQYKEVISFLNNWRHTHTDRYHNFFNSVNWYESRLKEIDQLCSTLVGYKINAMLSKNDKELFSKDLNQIYESVSKQRLLLLTNFYNSSLNNQYESISQSIKTINLSFIPQIPLDLNLDIKNQKNQIFEWRQSTISELNQSLDGFEVSLLELIEYIELYSYTLINLGNITLG</sequence>
<dbReference type="VEuPathDB" id="AmoebaDB:DDB_G0273637"/>
<dbReference type="EMBL" id="AAFI02000009">
    <property type="protein sequence ID" value="EAL70873.1"/>
    <property type="molecule type" value="Genomic_DNA"/>
</dbReference>
<reference evidence="1 3" key="2">
    <citation type="journal article" date="2005" name="Nature">
        <title>The genome of the social amoeba Dictyostelium discoideum.</title>
        <authorList>
            <consortium name="The Dictyostelium discoideum Sequencing Consortium"/>
            <person name="Eichinger L."/>
            <person name="Pachebat J.A."/>
            <person name="Glockner G."/>
            <person name="Rajandream M.A."/>
            <person name="Sucgang R."/>
            <person name="Berriman M."/>
            <person name="Song J."/>
            <person name="Olsen R."/>
            <person name="Szafranski K."/>
            <person name="Xu Q."/>
            <person name="Tunggal B."/>
            <person name="Kummerfeld S."/>
            <person name="Madera M."/>
            <person name="Konfortov B.A."/>
            <person name="Rivero F."/>
            <person name="Bankier A.T."/>
            <person name="Lehmann R."/>
            <person name="Hamlin N."/>
            <person name="Davies R."/>
            <person name="Gaudet P."/>
            <person name="Fey P."/>
            <person name="Pilcher K."/>
            <person name="Chen G."/>
            <person name="Saunders D."/>
            <person name="Sodergren E."/>
            <person name="Davis P."/>
            <person name="Kerhornou A."/>
            <person name="Nie X."/>
            <person name="Hall N."/>
            <person name="Anjard C."/>
            <person name="Hemphill L."/>
            <person name="Bason N."/>
            <person name="Farbrother P."/>
            <person name="Desany B."/>
            <person name="Just E."/>
            <person name="Morio T."/>
            <person name="Rost R."/>
            <person name="Churcher C."/>
            <person name="Cooper J."/>
            <person name="Haydock S."/>
            <person name="van Driessche N."/>
            <person name="Cronin A."/>
            <person name="Goodhead I."/>
            <person name="Muzny D."/>
            <person name="Mourier T."/>
            <person name="Pain A."/>
            <person name="Lu M."/>
            <person name="Harper D."/>
            <person name="Lindsay R."/>
            <person name="Hauser H."/>
            <person name="James K."/>
            <person name="Quiles M."/>
            <person name="Madan Babu M."/>
            <person name="Saito T."/>
            <person name="Buchrieser C."/>
            <person name="Wardroper A."/>
            <person name="Felder M."/>
            <person name="Thangavelu M."/>
            <person name="Johnson D."/>
            <person name="Knights A."/>
            <person name="Loulseged H."/>
            <person name="Mungall K."/>
            <person name="Oliver K."/>
            <person name="Price C."/>
            <person name="Quail M.A."/>
            <person name="Urushihara H."/>
            <person name="Hernandez J."/>
            <person name="Rabbinowitsch E."/>
            <person name="Steffen D."/>
            <person name="Sanders M."/>
            <person name="Ma J."/>
            <person name="Kohara Y."/>
            <person name="Sharp S."/>
            <person name="Simmonds M."/>
            <person name="Spiegler S."/>
            <person name="Tivey A."/>
            <person name="Sugano S."/>
            <person name="White B."/>
            <person name="Walker D."/>
            <person name="Woodward J."/>
            <person name="Winckler T."/>
            <person name="Tanaka Y."/>
            <person name="Shaulsky G."/>
            <person name="Schleicher M."/>
            <person name="Weinstock G."/>
            <person name="Rosenthal A."/>
            <person name="Cox E.C."/>
            <person name="Chisholm R.L."/>
            <person name="Gibbs R."/>
            <person name="Loomis W.F."/>
            <person name="Platzer M."/>
            <person name="Kay R.R."/>
            <person name="Williams J."/>
            <person name="Dear P.H."/>
            <person name="Noegel A.A."/>
            <person name="Barrell B."/>
            <person name="Kuspa A."/>
        </authorList>
    </citation>
    <scope>NUCLEOTIDE SEQUENCE [LARGE SCALE GENOMIC DNA]</scope>
    <source>
        <strain evidence="1 3">AX4</strain>
    </source>
</reference>
<dbReference type="RefSeq" id="XP_644815.1">
    <property type="nucleotide sequence ID" value="XM_639723.1"/>
</dbReference>
<reference evidence="1 3" key="1">
    <citation type="journal article" date="2002" name="Nature">
        <title>Sequence and analysis of chromosome 2 of Dictyostelium discoideum.</title>
        <authorList>
            <consortium name="Dictyostelium Genome Sequencing Consortium"/>
            <person name="Glockner G."/>
            <person name="Eichinger L."/>
            <person name="Szafranski K."/>
            <person name="Pachebat J.A."/>
            <person name="Bankier A.T."/>
            <person name="Dear P.H."/>
            <person name="Lehmann R."/>
            <person name="Baumgart C."/>
            <person name="Parra G."/>
            <person name="Abril J.F."/>
            <person name="Guigo R."/>
            <person name="Kumpf K."/>
            <person name="Tunggal B."/>
            <person name="Cox E."/>
            <person name="Quail M.A."/>
            <person name="Platzer M."/>
            <person name="Rosenthal A."/>
            <person name="Noegel A.A."/>
        </authorList>
    </citation>
    <scope>NUCLEOTIDE SEQUENCE [LARGE SCALE GENOMIC DNA]</scope>
    <source>
        <strain evidence="1 3">AX4</strain>
    </source>
</reference>
<keyword evidence="3" id="KW-1185">Reference proteome</keyword>
<dbReference type="PaxDb" id="44689-DDB0233283"/>
<dbReference type="AlphaFoldDB" id="Q557D3"/>
<dbReference type="FunCoup" id="Q557D3">
    <property type="interactions" value="5"/>
</dbReference>
<comment type="caution">
    <text evidence="1">The sequence shown here is derived from an EMBL/GenBank/DDBJ whole genome shotgun (WGS) entry which is preliminary data.</text>
</comment>
<proteinExistence type="predicted"/>
<dbReference type="EMBL" id="AAFI02000011">
    <property type="protein sequence ID" value="EAL70509.1"/>
    <property type="molecule type" value="Genomic_DNA"/>
</dbReference>
<evidence type="ECO:0000313" key="2">
    <source>
        <dbReference type="EMBL" id="EAL70873.1"/>
    </source>
</evidence>
<accession>Q557D3</accession>